<dbReference type="SUPFAM" id="SSF55920">
    <property type="entry name" value="Creatinase/aminopeptidase"/>
    <property type="match status" value="1"/>
</dbReference>
<protein>
    <submittedName>
        <fullName evidence="2">Xaa-Pro aminopeptidase</fullName>
    </submittedName>
</protein>
<proteinExistence type="predicted"/>
<evidence type="ECO:0000313" key="3">
    <source>
        <dbReference type="Proteomes" id="UP000189818"/>
    </source>
</evidence>
<reference evidence="3" key="1">
    <citation type="submission" date="2017-02" db="EMBL/GenBank/DDBJ databases">
        <authorList>
            <person name="Varghese N."/>
            <person name="Submissions S."/>
        </authorList>
    </citation>
    <scope>NUCLEOTIDE SEQUENCE [LARGE SCALE GENOMIC DNA]</scope>
    <source>
        <strain evidence="3">UM2</strain>
    </source>
</reference>
<dbReference type="InterPro" id="IPR036005">
    <property type="entry name" value="Creatinase/aminopeptidase-like"/>
</dbReference>
<dbReference type="InterPro" id="IPR050659">
    <property type="entry name" value="Peptidase_M24B"/>
</dbReference>
<dbReference type="OrthoDB" id="9806388at2"/>
<dbReference type="PANTHER" id="PTHR46112:SF2">
    <property type="entry name" value="XAA-PRO AMINOPEPTIDASE P-RELATED"/>
    <property type="match status" value="1"/>
</dbReference>
<dbReference type="CDD" id="cd01066">
    <property type="entry name" value="APP_MetAP"/>
    <property type="match status" value="1"/>
</dbReference>
<name>A0A1T5H124_9SPHN</name>
<dbReference type="Proteomes" id="UP000189818">
    <property type="component" value="Unassembled WGS sequence"/>
</dbReference>
<keyword evidence="2" id="KW-0645">Protease</keyword>
<dbReference type="InterPro" id="IPR000994">
    <property type="entry name" value="Pept_M24"/>
</dbReference>
<accession>A0A1T5H124</accession>
<dbReference type="PANTHER" id="PTHR46112">
    <property type="entry name" value="AMINOPEPTIDASE"/>
    <property type="match status" value="1"/>
</dbReference>
<dbReference type="SUPFAM" id="SSF53092">
    <property type="entry name" value="Creatinase/prolidase N-terminal domain"/>
    <property type="match status" value="1"/>
</dbReference>
<sequence>MANARVDRLRMMLAREGLDAVVLSHPHDVRYATGYHSILERWTQMEPFAAAIVFADPARPAILVIPEANLGIVAVLNRDGPHCTFDEIRSFDMLNFCEVSRYVDPDRNGGQLAEDAMAIAGAIRGTCQPDIAAAITAALADHGMAGKRIGFDEHRVSAAVAPKVPHDYRDALDFMMRVRVVKTGEEIERYRAVGRMADRVIAHAGSLLHEGADWNGVQAGICDFMVRNGVIPVDEGAMLFGGSYDGDDFIPDLFRTPGKRALRRGDIVILETQGVLDGFWIDINRTAVIGRPSADYQRLHDILRDAFLMMVDRLRPGVSTNSLPAIGYEHLKAKGVPAPEKLLVVAHGIGLMPLEIPLAYPAAGLAGVKQGFVMEEDMLISLDSLFFGAKLGPCHMENVYAITAGAPEPMYAAPLELIVADHAPADRASEPA</sequence>
<keyword evidence="3" id="KW-1185">Reference proteome</keyword>
<dbReference type="InterPro" id="IPR029149">
    <property type="entry name" value="Creatin/AminoP/Spt16_N"/>
</dbReference>
<organism evidence="2 3">
    <name type="scientific">Rhizorhabdus histidinilytica</name>
    <dbReference type="NCBI Taxonomy" id="439228"/>
    <lineage>
        <taxon>Bacteria</taxon>
        <taxon>Pseudomonadati</taxon>
        <taxon>Pseudomonadota</taxon>
        <taxon>Alphaproteobacteria</taxon>
        <taxon>Sphingomonadales</taxon>
        <taxon>Sphingomonadaceae</taxon>
        <taxon>Rhizorhabdus</taxon>
    </lineage>
</organism>
<dbReference type="Gene3D" id="3.40.350.10">
    <property type="entry name" value="Creatinase/prolidase N-terminal domain"/>
    <property type="match status" value="1"/>
</dbReference>
<keyword evidence="2" id="KW-0031">Aminopeptidase</keyword>
<keyword evidence="2" id="KW-0378">Hydrolase</keyword>
<evidence type="ECO:0000313" key="2">
    <source>
        <dbReference type="EMBL" id="SKC14281.1"/>
    </source>
</evidence>
<dbReference type="AlphaFoldDB" id="A0A1T5H124"/>
<dbReference type="GO" id="GO:0004177">
    <property type="term" value="F:aminopeptidase activity"/>
    <property type="evidence" value="ECO:0007669"/>
    <property type="project" value="UniProtKB-KW"/>
</dbReference>
<dbReference type="EMBL" id="FUYM01000027">
    <property type="protein sequence ID" value="SKC14281.1"/>
    <property type="molecule type" value="Genomic_DNA"/>
</dbReference>
<dbReference type="Gene3D" id="3.90.230.10">
    <property type="entry name" value="Creatinase/methionine aminopeptidase superfamily"/>
    <property type="match status" value="1"/>
</dbReference>
<feature type="domain" description="Peptidase M24" evidence="1">
    <location>
        <begin position="188"/>
        <end position="403"/>
    </location>
</feature>
<evidence type="ECO:0000259" key="1">
    <source>
        <dbReference type="Pfam" id="PF00557"/>
    </source>
</evidence>
<gene>
    <name evidence="2" type="ORF">SAMN06295920_12711</name>
</gene>
<dbReference type="STRING" id="439228.SAMN06295920_12711"/>
<dbReference type="RefSeq" id="WP_079651124.1">
    <property type="nucleotide sequence ID" value="NZ_FUYM01000027.1"/>
</dbReference>
<dbReference type="Pfam" id="PF00557">
    <property type="entry name" value="Peptidase_M24"/>
    <property type="match status" value="1"/>
</dbReference>